<dbReference type="FunFam" id="1.10.220.10:FF:000003">
    <property type="entry name" value="Annexin"/>
    <property type="match status" value="1"/>
</dbReference>
<dbReference type="FunFam" id="1.10.220.10:FF:000002">
    <property type="entry name" value="Annexin"/>
    <property type="match status" value="1"/>
</dbReference>
<dbReference type="Proteomes" id="UP000035681">
    <property type="component" value="Unplaced"/>
</dbReference>
<evidence type="ECO:0000313" key="8">
    <source>
        <dbReference type="WBParaSite" id="SSTP_0001185600.1"/>
    </source>
</evidence>
<proteinExistence type="inferred from homology"/>
<sequence>MDFNYNAFSPQGMEMYSNNGFSTGMEGMQYGGGQLMNTSTNLLQNGIQPSQYCSQGMSQSNLGVSQYAGGAVTVIPLKYLLGTPSVRPYPNFNPMADANTLREAMRGIGCDRNSVLRVLCTHTNWQRQQIRNAFTQTFGKDLIRELKSELSGEFENLIVALMLAPAEYDAMELNRAMKYIGTRENILIEIMCSRSNSEIHQIKNAYNQLYSRHLEHDIVGDTSGYFKQFLLTLCTGNRNETGLMDQMSAQQAAHALYRAGEGRLGTNESTFLNILCSQNFLQLNLIFSEYHKLTGHTMEHAIHGEFSGDIRDALLSLYHIITNRHAFFALQFENSMKGMGTRDKDLIRLTVTRSEIDMIEIKNEYLRMYGRTLEKRIIGDTSGKYRKSLLMLVGGC</sequence>
<dbReference type="GO" id="GO:0005509">
    <property type="term" value="F:calcium ion binding"/>
    <property type="evidence" value="ECO:0007669"/>
    <property type="project" value="InterPro"/>
</dbReference>
<dbReference type="SMART" id="SM00335">
    <property type="entry name" value="ANX"/>
    <property type="match status" value="4"/>
</dbReference>
<dbReference type="FunFam" id="1.10.220.10:FF:000004">
    <property type="entry name" value="Annexin"/>
    <property type="match status" value="1"/>
</dbReference>
<keyword evidence="4 6" id="KW-0041">Annexin</keyword>
<dbReference type="InterPro" id="IPR018502">
    <property type="entry name" value="Annexin_repeat"/>
</dbReference>
<dbReference type="InterPro" id="IPR001464">
    <property type="entry name" value="Annexin"/>
</dbReference>
<organism evidence="8">
    <name type="scientific">Strongyloides stercoralis</name>
    <name type="common">Threadworm</name>
    <dbReference type="NCBI Taxonomy" id="6248"/>
    <lineage>
        <taxon>Eukaryota</taxon>
        <taxon>Metazoa</taxon>
        <taxon>Ecdysozoa</taxon>
        <taxon>Nematoda</taxon>
        <taxon>Chromadorea</taxon>
        <taxon>Rhabditida</taxon>
        <taxon>Tylenchina</taxon>
        <taxon>Panagrolaimomorpha</taxon>
        <taxon>Strongyloidoidea</taxon>
        <taxon>Strongyloididae</taxon>
        <taxon>Strongyloides</taxon>
    </lineage>
</organism>
<dbReference type="PANTHER" id="PTHR10502:SF102">
    <property type="entry name" value="ANNEXIN B11"/>
    <property type="match status" value="1"/>
</dbReference>
<dbReference type="GO" id="GO:0005634">
    <property type="term" value="C:nucleus"/>
    <property type="evidence" value="ECO:0007669"/>
    <property type="project" value="TreeGrafter"/>
</dbReference>
<dbReference type="Pfam" id="PF00191">
    <property type="entry name" value="Annexin"/>
    <property type="match status" value="4"/>
</dbReference>
<evidence type="ECO:0000256" key="3">
    <source>
        <dbReference type="ARBA" id="ARBA00022837"/>
    </source>
</evidence>
<evidence type="ECO:0000256" key="2">
    <source>
        <dbReference type="ARBA" id="ARBA00022737"/>
    </source>
</evidence>
<dbReference type="WBParaSite" id="SSTP_0001185600.1">
    <property type="protein sequence ID" value="SSTP_0001185600.1"/>
    <property type="gene ID" value="SSTP_0001185600"/>
</dbReference>
<dbReference type="PROSITE" id="PS00223">
    <property type="entry name" value="ANNEXIN_1"/>
    <property type="match status" value="1"/>
</dbReference>
<protein>
    <recommendedName>
        <fullName evidence="6">Annexin</fullName>
    </recommendedName>
</protein>
<dbReference type="PRINTS" id="PR00196">
    <property type="entry name" value="ANNEXIN"/>
</dbReference>
<dbReference type="PROSITE" id="PS51897">
    <property type="entry name" value="ANNEXIN_2"/>
    <property type="match status" value="4"/>
</dbReference>
<dbReference type="GO" id="GO:0005544">
    <property type="term" value="F:calcium-dependent phospholipid binding"/>
    <property type="evidence" value="ECO:0007669"/>
    <property type="project" value="UniProtKB-KW"/>
</dbReference>
<name>A0A0K0EQX5_STRER</name>
<dbReference type="GO" id="GO:0001786">
    <property type="term" value="F:phosphatidylserine binding"/>
    <property type="evidence" value="ECO:0007669"/>
    <property type="project" value="TreeGrafter"/>
</dbReference>
<keyword evidence="3 6" id="KW-0106">Calcium</keyword>
<dbReference type="FunFam" id="1.10.220.10:FF:000001">
    <property type="entry name" value="Annexin"/>
    <property type="match status" value="1"/>
</dbReference>
<dbReference type="InterPro" id="IPR037104">
    <property type="entry name" value="Annexin_sf"/>
</dbReference>
<dbReference type="Gene3D" id="1.10.220.10">
    <property type="entry name" value="Annexin"/>
    <property type="match status" value="4"/>
</dbReference>
<dbReference type="SUPFAM" id="SSF47874">
    <property type="entry name" value="Annexin"/>
    <property type="match status" value="1"/>
</dbReference>
<evidence type="ECO:0000256" key="6">
    <source>
        <dbReference type="RuleBase" id="RU003540"/>
    </source>
</evidence>
<comment type="similarity">
    <text evidence="1 6">Belongs to the annexin family.</text>
</comment>
<dbReference type="GO" id="GO:0012506">
    <property type="term" value="C:vesicle membrane"/>
    <property type="evidence" value="ECO:0007669"/>
    <property type="project" value="TreeGrafter"/>
</dbReference>
<dbReference type="PANTHER" id="PTHR10502">
    <property type="entry name" value="ANNEXIN"/>
    <property type="match status" value="1"/>
</dbReference>
<keyword evidence="5 6" id="KW-0111">Calcium/phospholipid-binding</keyword>
<evidence type="ECO:0000256" key="4">
    <source>
        <dbReference type="ARBA" id="ARBA00023216"/>
    </source>
</evidence>
<dbReference type="GO" id="GO:0005886">
    <property type="term" value="C:plasma membrane"/>
    <property type="evidence" value="ECO:0007669"/>
    <property type="project" value="TreeGrafter"/>
</dbReference>
<keyword evidence="7" id="KW-1185">Reference proteome</keyword>
<dbReference type="AlphaFoldDB" id="A0A0K0EQX5"/>
<dbReference type="GO" id="GO:0005737">
    <property type="term" value="C:cytoplasm"/>
    <property type="evidence" value="ECO:0007669"/>
    <property type="project" value="TreeGrafter"/>
</dbReference>
<evidence type="ECO:0000256" key="5">
    <source>
        <dbReference type="ARBA" id="ARBA00023302"/>
    </source>
</evidence>
<evidence type="ECO:0000256" key="1">
    <source>
        <dbReference type="ARBA" id="ARBA00007831"/>
    </source>
</evidence>
<dbReference type="STRING" id="6248.A0A0K0EQX5"/>
<dbReference type="InterPro" id="IPR018252">
    <property type="entry name" value="Annexin_repeat_CS"/>
</dbReference>
<reference evidence="8" key="1">
    <citation type="submission" date="2015-08" db="UniProtKB">
        <authorList>
            <consortium name="WormBaseParasite"/>
        </authorList>
    </citation>
    <scope>IDENTIFICATION</scope>
</reference>
<keyword evidence="2 6" id="KW-0677">Repeat</keyword>
<evidence type="ECO:0000313" key="7">
    <source>
        <dbReference type="Proteomes" id="UP000035681"/>
    </source>
</evidence>
<comment type="domain">
    <text evidence="6">A pair of annexin repeats may form one binding site for calcium and phospholipid.</text>
</comment>
<accession>A0A0K0EQX5</accession>
<dbReference type="WBParaSite" id="TCONS_00000637.p1">
    <property type="protein sequence ID" value="TCONS_00000637.p1"/>
    <property type="gene ID" value="XLOC_000621"/>
</dbReference>